<keyword evidence="3" id="KW-1185">Reference proteome</keyword>
<proteinExistence type="predicted"/>
<dbReference type="EMBL" id="ASPP01001953">
    <property type="protein sequence ID" value="ETO35104.1"/>
    <property type="molecule type" value="Genomic_DNA"/>
</dbReference>
<evidence type="ECO:0000256" key="1">
    <source>
        <dbReference type="SAM" id="MobiDB-lite"/>
    </source>
</evidence>
<gene>
    <name evidence="2" type="ORF">RFI_01970</name>
</gene>
<reference evidence="2 3" key="1">
    <citation type="journal article" date="2013" name="Curr. Biol.">
        <title>The Genome of the Foraminiferan Reticulomyxa filosa.</title>
        <authorList>
            <person name="Glockner G."/>
            <person name="Hulsmann N."/>
            <person name="Schleicher M."/>
            <person name="Noegel A.A."/>
            <person name="Eichinger L."/>
            <person name="Gallinger C."/>
            <person name="Pawlowski J."/>
            <person name="Sierra R."/>
            <person name="Euteneuer U."/>
            <person name="Pillet L."/>
            <person name="Moustafa A."/>
            <person name="Platzer M."/>
            <person name="Groth M."/>
            <person name="Szafranski K."/>
            <person name="Schliwa M."/>
        </authorList>
    </citation>
    <scope>NUCLEOTIDE SEQUENCE [LARGE SCALE GENOMIC DNA]</scope>
</reference>
<evidence type="ECO:0000313" key="3">
    <source>
        <dbReference type="Proteomes" id="UP000023152"/>
    </source>
</evidence>
<organism evidence="2 3">
    <name type="scientific">Reticulomyxa filosa</name>
    <dbReference type="NCBI Taxonomy" id="46433"/>
    <lineage>
        <taxon>Eukaryota</taxon>
        <taxon>Sar</taxon>
        <taxon>Rhizaria</taxon>
        <taxon>Retaria</taxon>
        <taxon>Foraminifera</taxon>
        <taxon>Monothalamids</taxon>
        <taxon>Reticulomyxidae</taxon>
        <taxon>Reticulomyxa</taxon>
    </lineage>
</organism>
<feature type="compositionally biased region" description="Basic and acidic residues" evidence="1">
    <location>
        <begin position="1"/>
        <end position="19"/>
    </location>
</feature>
<sequence>MKVMLRERIISSHKDEQRSGKRKKNLKTKRAENQTYQTLQIKRMKKKEAEKQTSKIEAEKASTLSSGAKQQCKCTQLKLVDCIQLHSKTMMLVYVSIGECVLLDESAMPSNIPIRKRIKLCAACECDLSMVRR</sequence>
<protein>
    <submittedName>
        <fullName evidence="2">Uncharacterized protein</fullName>
    </submittedName>
</protein>
<feature type="region of interest" description="Disordered" evidence="1">
    <location>
        <begin position="1"/>
        <end position="33"/>
    </location>
</feature>
<accession>X6PAL5</accession>
<dbReference type="AlphaFoldDB" id="X6PAL5"/>
<comment type="caution">
    <text evidence="2">The sequence shown here is derived from an EMBL/GenBank/DDBJ whole genome shotgun (WGS) entry which is preliminary data.</text>
</comment>
<dbReference type="Proteomes" id="UP000023152">
    <property type="component" value="Unassembled WGS sequence"/>
</dbReference>
<name>X6PAL5_RETFI</name>
<evidence type="ECO:0000313" key="2">
    <source>
        <dbReference type="EMBL" id="ETO35104.1"/>
    </source>
</evidence>